<dbReference type="CDD" id="cd02440">
    <property type="entry name" value="AdoMet_MTases"/>
    <property type="match status" value="1"/>
</dbReference>
<dbReference type="Gene3D" id="3.40.50.150">
    <property type="entry name" value="Vaccinia Virus protein VP39"/>
    <property type="match status" value="1"/>
</dbReference>
<dbReference type="PANTHER" id="PTHR43861">
    <property type="entry name" value="TRANS-ACONITATE 2-METHYLTRANSFERASE-RELATED"/>
    <property type="match status" value="1"/>
</dbReference>
<proteinExistence type="predicted"/>
<sequence length="228" mass="26459">MIGTKNDIIKKFNENAMQYDNQRSKLIPCFDDFYSIPVSVIEIENDTPNILDIGAGTGLFSSFIKEKYPKAKITLIDISEKMLESAKNRFKDDPNIDYIIADYTDYKFEEKYDLVISSLSIHHLNDNDKQNLYHKIFSILKEDGIFINADQVLGHTSFIENLYKDDWKNKIEASGLTTEEINAAFDRTKLDKMATLAKQLHWLNESGFKDVDCLYKYFNFVILFGRKS</sequence>
<gene>
    <name evidence="3" type="ORF">P9271_19775</name>
</gene>
<dbReference type="RefSeq" id="WP_066226345.1">
    <property type="nucleotide sequence ID" value="NZ_JARTFQ010000006.1"/>
</dbReference>
<keyword evidence="1 3" id="KW-0808">Transferase</keyword>
<keyword evidence="4" id="KW-1185">Reference proteome</keyword>
<dbReference type="InterPro" id="IPR041698">
    <property type="entry name" value="Methyltransf_25"/>
</dbReference>
<dbReference type="Gene3D" id="6.10.140.280">
    <property type="match status" value="1"/>
</dbReference>
<dbReference type="GeneID" id="301140036"/>
<feature type="domain" description="Methyltransferase" evidence="2">
    <location>
        <begin position="50"/>
        <end position="144"/>
    </location>
</feature>
<evidence type="ECO:0000313" key="4">
    <source>
        <dbReference type="Proteomes" id="UP001342826"/>
    </source>
</evidence>
<evidence type="ECO:0000259" key="2">
    <source>
        <dbReference type="Pfam" id="PF13649"/>
    </source>
</evidence>
<comment type="caution">
    <text evidence="3">The sequence shown here is derived from an EMBL/GenBank/DDBJ whole genome shotgun (WGS) entry which is preliminary data.</text>
</comment>
<dbReference type="EC" id="2.1.-.-" evidence="3"/>
<reference evidence="3 4" key="1">
    <citation type="submission" date="2023-03" db="EMBL/GenBank/DDBJ databases">
        <title>Bacillus Genome Sequencing.</title>
        <authorList>
            <person name="Dunlap C."/>
        </authorList>
    </citation>
    <scope>NUCLEOTIDE SEQUENCE [LARGE SCALE GENOMIC DNA]</scope>
    <source>
        <strain evidence="3 4">NRS-1717</strain>
    </source>
</reference>
<dbReference type="Proteomes" id="UP001342826">
    <property type="component" value="Unassembled WGS sequence"/>
</dbReference>
<evidence type="ECO:0000313" key="3">
    <source>
        <dbReference type="EMBL" id="MED4403551.1"/>
    </source>
</evidence>
<protein>
    <submittedName>
        <fullName evidence="3">Class I SAM-dependent methyltransferase</fullName>
        <ecNumber evidence="3">2.1.-.-</ecNumber>
    </submittedName>
</protein>
<dbReference type="InterPro" id="IPR029063">
    <property type="entry name" value="SAM-dependent_MTases_sf"/>
</dbReference>
<accession>A0ABU6P2H0</accession>
<organism evidence="3 4">
    <name type="scientific">Metabacillus fastidiosus</name>
    <dbReference type="NCBI Taxonomy" id="1458"/>
    <lineage>
        <taxon>Bacteria</taxon>
        <taxon>Bacillati</taxon>
        <taxon>Bacillota</taxon>
        <taxon>Bacilli</taxon>
        <taxon>Bacillales</taxon>
        <taxon>Bacillaceae</taxon>
        <taxon>Metabacillus</taxon>
    </lineage>
</organism>
<evidence type="ECO:0000256" key="1">
    <source>
        <dbReference type="ARBA" id="ARBA00022679"/>
    </source>
</evidence>
<keyword evidence="3" id="KW-0489">Methyltransferase</keyword>
<dbReference type="Pfam" id="PF13649">
    <property type="entry name" value="Methyltransf_25"/>
    <property type="match status" value="1"/>
</dbReference>
<name>A0ABU6P2H0_9BACI</name>
<dbReference type="EMBL" id="JARTFS010000018">
    <property type="protein sequence ID" value="MED4403551.1"/>
    <property type="molecule type" value="Genomic_DNA"/>
</dbReference>
<dbReference type="GO" id="GO:0032259">
    <property type="term" value="P:methylation"/>
    <property type="evidence" value="ECO:0007669"/>
    <property type="project" value="UniProtKB-KW"/>
</dbReference>
<dbReference type="SUPFAM" id="SSF53335">
    <property type="entry name" value="S-adenosyl-L-methionine-dependent methyltransferases"/>
    <property type="match status" value="1"/>
</dbReference>
<dbReference type="GO" id="GO:0008168">
    <property type="term" value="F:methyltransferase activity"/>
    <property type="evidence" value="ECO:0007669"/>
    <property type="project" value="UniProtKB-KW"/>
</dbReference>